<evidence type="ECO:0000256" key="2">
    <source>
        <dbReference type="ARBA" id="ARBA00004496"/>
    </source>
</evidence>
<dbReference type="PROSITE" id="PS01054">
    <property type="entry name" value="TRANSALDOLASE_1"/>
    <property type="match status" value="1"/>
</dbReference>
<protein>
    <recommendedName>
        <fullName evidence="5 11">Transaldolase</fullName>
        <ecNumber evidence="5 11">2.2.1.2</ecNumber>
    </recommendedName>
</protein>
<dbReference type="PANTHER" id="PTHR10683">
    <property type="entry name" value="TRANSALDOLASE"/>
    <property type="match status" value="1"/>
</dbReference>
<feature type="active site" description="Schiff-base intermediate with substrate" evidence="11">
    <location>
        <position position="139"/>
    </location>
</feature>
<dbReference type="GO" id="GO:0005975">
    <property type="term" value="P:carbohydrate metabolic process"/>
    <property type="evidence" value="ECO:0007669"/>
    <property type="project" value="InterPro"/>
</dbReference>
<reference evidence="13" key="1">
    <citation type="submission" date="2016-01" db="EMBL/GenBank/DDBJ databases">
        <title>Draft genome of Chromobacterium sp. F49.</title>
        <authorList>
            <person name="Hong K.W."/>
        </authorList>
    </citation>
    <scope>NUCLEOTIDE SEQUENCE [LARGE SCALE GENOMIC DNA]</scope>
    <source>
        <strain evidence="13">CN10</strain>
    </source>
</reference>
<dbReference type="NCBIfam" id="NF002881">
    <property type="entry name" value="PRK03343.1"/>
    <property type="match status" value="1"/>
</dbReference>
<accession>A0A161SBE5</accession>
<keyword evidence="8 11" id="KW-0570">Pentose shunt</keyword>
<evidence type="ECO:0000256" key="11">
    <source>
        <dbReference type="HAMAP-Rule" id="MF_00493"/>
    </source>
</evidence>
<dbReference type="PIRSF" id="PIRSF036915">
    <property type="entry name" value="Trnald_Bac_Plnt"/>
    <property type="match status" value="1"/>
</dbReference>
<dbReference type="InterPro" id="IPR001585">
    <property type="entry name" value="TAL/FSA"/>
</dbReference>
<evidence type="ECO:0000256" key="1">
    <source>
        <dbReference type="ARBA" id="ARBA00003518"/>
    </source>
</evidence>
<dbReference type="GO" id="GO:0006098">
    <property type="term" value="P:pentose-phosphate shunt"/>
    <property type="evidence" value="ECO:0007669"/>
    <property type="project" value="UniProtKB-UniRule"/>
</dbReference>
<dbReference type="InterPro" id="IPR018225">
    <property type="entry name" value="Transaldolase_AS"/>
</dbReference>
<keyword evidence="9 11" id="KW-0704">Schiff base</keyword>
<dbReference type="HAMAP" id="MF_00493">
    <property type="entry name" value="Transaldolase_2"/>
    <property type="match status" value="1"/>
</dbReference>
<dbReference type="GO" id="GO:0004801">
    <property type="term" value="F:transaldolase activity"/>
    <property type="evidence" value="ECO:0007669"/>
    <property type="project" value="UniProtKB-UniRule"/>
</dbReference>
<dbReference type="Proteomes" id="UP000076625">
    <property type="component" value="Unassembled WGS sequence"/>
</dbReference>
<dbReference type="EC" id="2.2.1.2" evidence="5 11"/>
<evidence type="ECO:0000256" key="8">
    <source>
        <dbReference type="ARBA" id="ARBA00023126"/>
    </source>
</evidence>
<dbReference type="PROSITE" id="PS00958">
    <property type="entry name" value="TRANSALDOLASE_2"/>
    <property type="match status" value="1"/>
</dbReference>
<evidence type="ECO:0000256" key="6">
    <source>
        <dbReference type="ARBA" id="ARBA00022490"/>
    </source>
</evidence>
<comment type="caution">
    <text evidence="12">The sequence shown here is derived from an EMBL/GenBank/DDBJ whole genome shotgun (WGS) entry which is preliminary data.</text>
</comment>
<dbReference type="UniPathway" id="UPA00115">
    <property type="reaction ID" value="UER00414"/>
</dbReference>
<evidence type="ECO:0000256" key="7">
    <source>
        <dbReference type="ARBA" id="ARBA00022679"/>
    </source>
</evidence>
<comment type="pathway">
    <text evidence="3 11">Carbohydrate degradation; pentose phosphate pathway; D-glyceraldehyde 3-phosphate and beta-D-fructose 6-phosphate from D-ribose 5-phosphate and D-xylulose 5-phosphate (non-oxidative stage): step 2/3.</text>
</comment>
<keyword evidence="6 11" id="KW-0963">Cytoplasm</keyword>
<dbReference type="OrthoDB" id="9809101at2"/>
<dbReference type="Pfam" id="PF00923">
    <property type="entry name" value="TAL_FSA"/>
    <property type="match status" value="1"/>
</dbReference>
<comment type="catalytic activity">
    <reaction evidence="10 11">
        <text>D-sedoheptulose 7-phosphate + D-glyceraldehyde 3-phosphate = D-erythrose 4-phosphate + beta-D-fructose 6-phosphate</text>
        <dbReference type="Rhea" id="RHEA:17053"/>
        <dbReference type="ChEBI" id="CHEBI:16897"/>
        <dbReference type="ChEBI" id="CHEBI:57483"/>
        <dbReference type="ChEBI" id="CHEBI:57634"/>
        <dbReference type="ChEBI" id="CHEBI:59776"/>
        <dbReference type="EC" id="2.2.1.2"/>
    </reaction>
</comment>
<comment type="function">
    <text evidence="1 11">Transaldolase is important for the balance of metabolites in the pentose-phosphate pathway.</text>
</comment>
<dbReference type="CDD" id="cd00955">
    <property type="entry name" value="Transaldolase_like"/>
    <property type="match status" value="1"/>
</dbReference>
<dbReference type="SUPFAM" id="SSF51569">
    <property type="entry name" value="Aldolase"/>
    <property type="match status" value="1"/>
</dbReference>
<name>A0A161SBE5_9NEIS</name>
<evidence type="ECO:0000256" key="9">
    <source>
        <dbReference type="ARBA" id="ARBA00023270"/>
    </source>
</evidence>
<gene>
    <name evidence="11" type="primary">tal</name>
    <name evidence="12" type="ORF">AVW16_08895</name>
</gene>
<evidence type="ECO:0000256" key="10">
    <source>
        <dbReference type="ARBA" id="ARBA00048810"/>
    </source>
</evidence>
<evidence type="ECO:0000313" key="13">
    <source>
        <dbReference type="Proteomes" id="UP000076625"/>
    </source>
</evidence>
<dbReference type="GO" id="GO:0005737">
    <property type="term" value="C:cytoplasm"/>
    <property type="evidence" value="ECO:0007669"/>
    <property type="project" value="UniProtKB-SubCell"/>
</dbReference>
<keyword evidence="13" id="KW-1185">Reference proteome</keyword>
<dbReference type="RefSeq" id="WP_066611142.1">
    <property type="nucleotide sequence ID" value="NZ_LQQU01000015.1"/>
</dbReference>
<dbReference type="InterPro" id="IPR004732">
    <property type="entry name" value="Transaldolase_2"/>
</dbReference>
<proteinExistence type="inferred from homology"/>
<organism evidence="12 13">
    <name type="scientific">Crenobacter luteus</name>
    <dbReference type="NCBI Taxonomy" id="1452487"/>
    <lineage>
        <taxon>Bacteria</taxon>
        <taxon>Pseudomonadati</taxon>
        <taxon>Pseudomonadota</taxon>
        <taxon>Betaproteobacteria</taxon>
        <taxon>Neisseriales</taxon>
        <taxon>Neisseriaceae</taxon>
        <taxon>Crenobacter</taxon>
    </lineage>
</organism>
<evidence type="ECO:0000313" key="12">
    <source>
        <dbReference type="EMBL" id="KZE33273.1"/>
    </source>
</evidence>
<comment type="similarity">
    <text evidence="4 11">Belongs to the transaldolase family. Type 2 subfamily.</text>
</comment>
<dbReference type="AlphaFoldDB" id="A0A161SBE5"/>
<dbReference type="Gene3D" id="3.20.20.70">
    <property type="entry name" value="Aldolase class I"/>
    <property type="match status" value="1"/>
</dbReference>
<comment type="subcellular location">
    <subcellularLocation>
        <location evidence="2 11">Cytoplasm</location>
    </subcellularLocation>
</comment>
<dbReference type="STRING" id="1452487.AVW16_08895"/>
<sequence>MNRLQAIRPFGQRIWLDNLSRELIASGELARLVAEDGIAGVTSNPTIFHKAISGDARYQDELIALKVRALSAEQAYEALVVPDVQAACDLLAEQYRATDGADGYVSLEVSPLLADDAAGTLQAARRLWAAVARPNLMIKIPATPAGVVALSHLIREGVNVNVTLLFSLAQVEAVWSAYIAGLSARHDDGAPLAHVRAVASFFLSRIDSAIDASLPAALQGRGAIALARTAYARYRERFHGAEFAALRAAGGQPQILLWASTGTKNPAYRDTLYVEALIGPETVNTVPDATLAAFRDHGVAADALSGADFAAERQTLADIAAAGVDWEELGARLQQNGLALFVESYQALLKLTA</sequence>
<dbReference type="NCBIfam" id="TIGR00876">
    <property type="entry name" value="tal_mycobact"/>
    <property type="match status" value="1"/>
</dbReference>
<evidence type="ECO:0000256" key="3">
    <source>
        <dbReference type="ARBA" id="ARBA00004857"/>
    </source>
</evidence>
<dbReference type="InterPro" id="IPR013785">
    <property type="entry name" value="Aldolase_TIM"/>
</dbReference>
<evidence type="ECO:0000256" key="5">
    <source>
        <dbReference type="ARBA" id="ARBA00013151"/>
    </source>
</evidence>
<keyword evidence="7 11" id="KW-0808">Transferase</keyword>
<dbReference type="EMBL" id="LQQU01000015">
    <property type="protein sequence ID" value="KZE33273.1"/>
    <property type="molecule type" value="Genomic_DNA"/>
</dbReference>
<dbReference type="PANTHER" id="PTHR10683:SF31">
    <property type="entry name" value="TRANSALDOLASE"/>
    <property type="match status" value="1"/>
</dbReference>
<evidence type="ECO:0000256" key="4">
    <source>
        <dbReference type="ARBA" id="ARBA00008426"/>
    </source>
</evidence>